<gene>
    <name evidence="9" type="ORF">RM549_08565</name>
</gene>
<evidence type="ECO:0000256" key="2">
    <source>
        <dbReference type="ARBA" id="ARBA00004308"/>
    </source>
</evidence>
<evidence type="ECO:0000256" key="3">
    <source>
        <dbReference type="ARBA" id="ARBA00022676"/>
    </source>
</evidence>
<keyword evidence="8" id="KW-0325">Glycoprotein</keyword>
<evidence type="ECO:0000313" key="10">
    <source>
        <dbReference type="Proteomes" id="UP001261624"/>
    </source>
</evidence>
<sequence length="244" mass="28268">MKFKRNISAGLLMLGSTEIFNPKKEYYGKRVAIVGAAESAFQQRNGSFIDEFDIVVRINKGALVWSKEKAPFIGSKFTYLYHSFYENEFSGGGHINWQYFDELGIQKVINPNFTGKGLQAHFNYFKRNFHNRRTYVLKRKSYKELSTDFKNFIPTVGFSALCSVLQAQCEEVFITGFTFFKTPYADGYRPGLENMEDNKEHLKTQGLHNPDLEFKKFKEVFYQSPSKKIVVDRALSLLMETETL</sequence>
<protein>
    <submittedName>
        <fullName evidence="9">Glycosyltransferase family 29 protein</fullName>
        <ecNumber evidence="9">2.4.-.-</ecNumber>
    </submittedName>
</protein>
<keyword evidence="5" id="KW-0812">Transmembrane</keyword>
<dbReference type="InterPro" id="IPR001675">
    <property type="entry name" value="Glyco_trans_29"/>
</dbReference>
<evidence type="ECO:0000256" key="8">
    <source>
        <dbReference type="ARBA" id="ARBA00023180"/>
    </source>
</evidence>
<evidence type="ECO:0000256" key="5">
    <source>
        <dbReference type="ARBA" id="ARBA00022692"/>
    </source>
</evidence>
<organism evidence="9 10">
    <name type="scientific">Autumnicola patrickiae</name>
    <dbReference type="NCBI Taxonomy" id="3075591"/>
    <lineage>
        <taxon>Bacteria</taxon>
        <taxon>Pseudomonadati</taxon>
        <taxon>Bacteroidota</taxon>
        <taxon>Flavobacteriia</taxon>
        <taxon>Flavobacteriales</taxon>
        <taxon>Flavobacteriaceae</taxon>
        <taxon>Autumnicola</taxon>
    </lineage>
</organism>
<reference evidence="9 10" key="1">
    <citation type="submission" date="2023-09" db="EMBL/GenBank/DDBJ databases">
        <authorList>
            <person name="Rey-Velasco X."/>
        </authorList>
    </citation>
    <scope>NUCLEOTIDE SEQUENCE [LARGE SCALE GENOMIC DNA]</scope>
    <source>
        <strain evidence="9 10">F188</strain>
    </source>
</reference>
<evidence type="ECO:0000256" key="6">
    <source>
        <dbReference type="ARBA" id="ARBA00022989"/>
    </source>
</evidence>
<name>A0ABU3E1K9_9FLAO</name>
<dbReference type="RefSeq" id="WP_311683762.1">
    <property type="nucleotide sequence ID" value="NZ_JAVRHM010000008.1"/>
</dbReference>
<comment type="caution">
    <text evidence="9">The sequence shown here is derived from an EMBL/GenBank/DDBJ whole genome shotgun (WGS) entry which is preliminary data.</text>
</comment>
<proteinExistence type="predicted"/>
<evidence type="ECO:0000256" key="7">
    <source>
        <dbReference type="ARBA" id="ARBA00023136"/>
    </source>
</evidence>
<evidence type="ECO:0000313" key="9">
    <source>
        <dbReference type="EMBL" id="MDT0689835.1"/>
    </source>
</evidence>
<keyword evidence="10" id="KW-1185">Reference proteome</keyword>
<accession>A0ABU3E1K9</accession>
<dbReference type="GO" id="GO:0016757">
    <property type="term" value="F:glycosyltransferase activity"/>
    <property type="evidence" value="ECO:0007669"/>
    <property type="project" value="UniProtKB-KW"/>
</dbReference>
<dbReference type="EMBL" id="JAVRHM010000008">
    <property type="protein sequence ID" value="MDT0689835.1"/>
    <property type="molecule type" value="Genomic_DNA"/>
</dbReference>
<keyword evidence="7" id="KW-0472">Membrane</keyword>
<keyword evidence="4 9" id="KW-0808">Transferase</keyword>
<dbReference type="InterPro" id="IPR038578">
    <property type="entry name" value="GT29-like_sf"/>
</dbReference>
<keyword evidence="3 9" id="KW-0328">Glycosyltransferase</keyword>
<keyword evidence="6" id="KW-1133">Transmembrane helix</keyword>
<evidence type="ECO:0000256" key="4">
    <source>
        <dbReference type="ARBA" id="ARBA00022679"/>
    </source>
</evidence>
<evidence type="ECO:0000256" key="1">
    <source>
        <dbReference type="ARBA" id="ARBA00004167"/>
    </source>
</evidence>
<comment type="subcellular location">
    <subcellularLocation>
        <location evidence="2">Endomembrane system</location>
    </subcellularLocation>
    <subcellularLocation>
        <location evidence="1">Membrane</location>
        <topology evidence="1">Single-pass membrane protein</topology>
    </subcellularLocation>
</comment>
<dbReference type="EC" id="2.4.-.-" evidence="9"/>
<dbReference type="Pfam" id="PF00777">
    <property type="entry name" value="Glyco_transf_29"/>
    <property type="match status" value="1"/>
</dbReference>
<dbReference type="Proteomes" id="UP001261624">
    <property type="component" value="Unassembled WGS sequence"/>
</dbReference>
<dbReference type="Gene3D" id="3.90.1480.20">
    <property type="entry name" value="Glycosyl transferase family 29"/>
    <property type="match status" value="1"/>
</dbReference>